<name>A0A089X7A2_STRGA</name>
<dbReference type="InterPro" id="IPR036736">
    <property type="entry name" value="ACP-like_sf"/>
</dbReference>
<dbReference type="RefSeq" id="WP_043498560.1">
    <property type="nucleotide sequence ID" value="NZ_CP009438.1"/>
</dbReference>
<dbReference type="Proteomes" id="UP000029482">
    <property type="component" value="Chromosome"/>
</dbReference>
<dbReference type="AlphaFoldDB" id="A0A089X7A2"/>
<accession>A0A089X7A2</accession>
<dbReference type="STRING" id="1907.SGLAU_04590"/>
<dbReference type="KEGG" id="sgu:SGLAU_04590"/>
<evidence type="ECO:0000256" key="1">
    <source>
        <dbReference type="ARBA" id="ARBA00022450"/>
    </source>
</evidence>
<keyword evidence="1" id="KW-0596">Phosphopantetheine</keyword>
<reference evidence="5" key="1">
    <citation type="journal article" date="2015" name="J. Biotechnol.">
        <title>Complete genome sequence of the actinobacterium Streptomyces glaucescens GLA.O (DSM 40922) consisting of a linear chromosome and one linear plasmid.</title>
        <authorList>
            <person name="Ortseifen V."/>
            <person name="Winkler A."/>
            <person name="Albersmeier A."/>
            <person name="Wendler S."/>
            <person name="Puhler A."/>
            <person name="Kalinowski J."/>
            <person name="Ruckert C."/>
        </authorList>
    </citation>
    <scope>NUCLEOTIDE SEQUENCE [LARGE SCALE GENOMIC DNA]</scope>
    <source>
        <strain evidence="5">DSM 40922 / GLA O</strain>
    </source>
</reference>
<feature type="domain" description="Carrier" evidence="3">
    <location>
        <begin position="5"/>
        <end position="81"/>
    </location>
</feature>
<dbReference type="EMBL" id="CP009438">
    <property type="protein sequence ID" value="AIR96944.1"/>
    <property type="molecule type" value="Genomic_DNA"/>
</dbReference>
<gene>
    <name evidence="4" type="ORF">SGLAU_04590</name>
</gene>
<dbReference type="Gene3D" id="1.10.1200.10">
    <property type="entry name" value="ACP-like"/>
    <property type="match status" value="1"/>
</dbReference>
<organism evidence="4 5">
    <name type="scientific">Streptomyces glaucescens</name>
    <dbReference type="NCBI Taxonomy" id="1907"/>
    <lineage>
        <taxon>Bacteria</taxon>
        <taxon>Bacillati</taxon>
        <taxon>Actinomycetota</taxon>
        <taxon>Actinomycetes</taxon>
        <taxon>Kitasatosporales</taxon>
        <taxon>Streptomycetaceae</taxon>
        <taxon>Streptomyces</taxon>
    </lineage>
</organism>
<dbReference type="Pfam" id="PF00550">
    <property type="entry name" value="PP-binding"/>
    <property type="match status" value="1"/>
</dbReference>
<evidence type="ECO:0000313" key="4">
    <source>
        <dbReference type="EMBL" id="AIR96944.1"/>
    </source>
</evidence>
<dbReference type="PROSITE" id="PS50075">
    <property type="entry name" value="CARRIER"/>
    <property type="match status" value="1"/>
</dbReference>
<dbReference type="InterPro" id="IPR006162">
    <property type="entry name" value="Ppantetheine_attach_site"/>
</dbReference>
<dbReference type="OrthoDB" id="9023404at2"/>
<sequence>MGEKKAMNRDIHEVVDELFRRRLQVPELNPDVPLVDYGLDSVRSIDLIVEMESEFDVHISDEQAAEMRTLRDVVDQVTASLTARAGQGGSDA</sequence>
<keyword evidence="5" id="KW-1185">Reference proteome</keyword>
<evidence type="ECO:0000256" key="2">
    <source>
        <dbReference type="ARBA" id="ARBA00022553"/>
    </source>
</evidence>
<dbReference type="SUPFAM" id="SSF47336">
    <property type="entry name" value="ACP-like"/>
    <property type="match status" value="1"/>
</dbReference>
<evidence type="ECO:0000259" key="3">
    <source>
        <dbReference type="PROSITE" id="PS50075"/>
    </source>
</evidence>
<dbReference type="HOGENOM" id="CLU_2496681_0_0_11"/>
<evidence type="ECO:0000313" key="5">
    <source>
        <dbReference type="Proteomes" id="UP000029482"/>
    </source>
</evidence>
<dbReference type="InterPro" id="IPR009081">
    <property type="entry name" value="PP-bd_ACP"/>
</dbReference>
<proteinExistence type="predicted"/>
<dbReference type="eggNOG" id="COG0236">
    <property type="taxonomic scope" value="Bacteria"/>
</dbReference>
<dbReference type="PROSITE" id="PS00012">
    <property type="entry name" value="PHOSPHOPANTETHEINE"/>
    <property type="match status" value="1"/>
</dbReference>
<keyword evidence="2" id="KW-0597">Phosphoprotein</keyword>
<protein>
    <recommendedName>
        <fullName evidence="3">Carrier domain-containing protein</fullName>
    </recommendedName>
</protein>